<dbReference type="Gramene" id="TVU22723">
    <property type="protein sequence ID" value="TVU22723"/>
    <property type="gene ID" value="EJB05_32440"/>
</dbReference>
<feature type="chain" id="PRO_5023814706" description="Cupin type-1 domain-containing protein" evidence="1">
    <location>
        <begin position="25"/>
        <end position="76"/>
    </location>
</feature>
<proteinExistence type="predicted"/>
<feature type="signal peptide" evidence="1">
    <location>
        <begin position="1"/>
        <end position="24"/>
    </location>
</feature>
<evidence type="ECO:0000313" key="2">
    <source>
        <dbReference type="EMBL" id="TVU22723.1"/>
    </source>
</evidence>
<sequence>MARVHLYVAAACAVVLALAAPSLAGDPDMLQDICVADKTIPIKINGFPCKANVTADDFFFDGLRNPGTPTTRTAPW</sequence>
<dbReference type="AlphaFoldDB" id="A0A5J9UG68"/>
<dbReference type="OrthoDB" id="1734388at2759"/>
<comment type="caution">
    <text evidence="2">The sequence shown here is derived from an EMBL/GenBank/DDBJ whole genome shotgun (WGS) entry which is preliminary data.</text>
</comment>
<dbReference type="Proteomes" id="UP000324897">
    <property type="component" value="Unassembled WGS sequence"/>
</dbReference>
<accession>A0A5J9UG68</accession>
<organism evidence="2 3">
    <name type="scientific">Eragrostis curvula</name>
    <name type="common">weeping love grass</name>
    <dbReference type="NCBI Taxonomy" id="38414"/>
    <lineage>
        <taxon>Eukaryota</taxon>
        <taxon>Viridiplantae</taxon>
        <taxon>Streptophyta</taxon>
        <taxon>Embryophyta</taxon>
        <taxon>Tracheophyta</taxon>
        <taxon>Spermatophyta</taxon>
        <taxon>Magnoliopsida</taxon>
        <taxon>Liliopsida</taxon>
        <taxon>Poales</taxon>
        <taxon>Poaceae</taxon>
        <taxon>PACMAD clade</taxon>
        <taxon>Chloridoideae</taxon>
        <taxon>Eragrostideae</taxon>
        <taxon>Eragrostidinae</taxon>
        <taxon>Eragrostis</taxon>
    </lineage>
</organism>
<reference evidence="2 3" key="1">
    <citation type="journal article" date="2019" name="Sci. Rep.">
        <title>A high-quality genome of Eragrostis curvula grass provides insights into Poaceae evolution and supports new strategies to enhance forage quality.</title>
        <authorList>
            <person name="Carballo J."/>
            <person name="Santos B.A.C.M."/>
            <person name="Zappacosta D."/>
            <person name="Garbus I."/>
            <person name="Selva J.P."/>
            <person name="Gallo C.A."/>
            <person name="Diaz A."/>
            <person name="Albertini E."/>
            <person name="Caccamo M."/>
            <person name="Echenique V."/>
        </authorList>
    </citation>
    <scope>NUCLEOTIDE SEQUENCE [LARGE SCALE GENOMIC DNA]</scope>
    <source>
        <strain evidence="3">cv. Victoria</strain>
        <tissue evidence="2">Leaf</tissue>
    </source>
</reference>
<keyword evidence="1" id="KW-0732">Signal</keyword>
<evidence type="ECO:0000313" key="3">
    <source>
        <dbReference type="Proteomes" id="UP000324897"/>
    </source>
</evidence>
<dbReference type="Gene3D" id="2.60.120.10">
    <property type="entry name" value="Jelly Rolls"/>
    <property type="match status" value="1"/>
</dbReference>
<protein>
    <recommendedName>
        <fullName evidence="4">Cupin type-1 domain-containing protein</fullName>
    </recommendedName>
</protein>
<dbReference type="InterPro" id="IPR014710">
    <property type="entry name" value="RmlC-like_jellyroll"/>
</dbReference>
<evidence type="ECO:0000256" key="1">
    <source>
        <dbReference type="SAM" id="SignalP"/>
    </source>
</evidence>
<name>A0A5J9UG68_9POAL</name>
<dbReference type="EMBL" id="RWGY01000026">
    <property type="protein sequence ID" value="TVU22723.1"/>
    <property type="molecule type" value="Genomic_DNA"/>
</dbReference>
<gene>
    <name evidence="2" type="ORF">EJB05_32440</name>
</gene>
<keyword evidence="3" id="KW-1185">Reference proteome</keyword>
<evidence type="ECO:0008006" key="4">
    <source>
        <dbReference type="Google" id="ProtNLM"/>
    </source>
</evidence>
<dbReference type="PANTHER" id="PTHR31238">
    <property type="entry name" value="GERMIN-LIKE PROTEIN SUBFAMILY 3 MEMBER 3"/>
    <property type="match status" value="1"/>
</dbReference>